<dbReference type="SMART" id="SM00448">
    <property type="entry name" value="REC"/>
    <property type="match status" value="1"/>
</dbReference>
<dbReference type="PROSITE" id="PS50043">
    <property type="entry name" value="HTH_LUXR_2"/>
    <property type="match status" value="1"/>
</dbReference>
<evidence type="ECO:0000256" key="2">
    <source>
        <dbReference type="ARBA" id="ARBA00023125"/>
    </source>
</evidence>
<dbReference type="EMBL" id="JAQQLF010000005">
    <property type="protein sequence ID" value="MDC7716558.1"/>
    <property type="molecule type" value="Genomic_DNA"/>
</dbReference>
<feature type="modified residue" description="4-aspartylphosphate" evidence="3">
    <location>
        <position position="59"/>
    </location>
</feature>
<dbReference type="Pfam" id="PF00196">
    <property type="entry name" value="GerE"/>
    <property type="match status" value="1"/>
</dbReference>
<dbReference type="CDD" id="cd06170">
    <property type="entry name" value="LuxR_C_like"/>
    <property type="match status" value="1"/>
</dbReference>
<dbReference type="InterPro" id="IPR000792">
    <property type="entry name" value="Tscrpt_reg_LuxR_C"/>
</dbReference>
<protein>
    <submittedName>
        <fullName evidence="6">Response regulator transcription factor</fullName>
    </submittedName>
</protein>
<dbReference type="Gene3D" id="3.40.50.2300">
    <property type="match status" value="1"/>
</dbReference>
<keyword evidence="7" id="KW-1185">Reference proteome</keyword>
<dbReference type="PANTHER" id="PTHR43214:SF43">
    <property type="entry name" value="TWO-COMPONENT RESPONSE REGULATOR"/>
    <property type="match status" value="1"/>
</dbReference>
<dbReference type="InterPro" id="IPR039420">
    <property type="entry name" value="WalR-like"/>
</dbReference>
<feature type="domain" description="HTH luxR-type" evidence="4">
    <location>
        <begin position="144"/>
        <end position="209"/>
    </location>
</feature>
<dbReference type="InterPro" id="IPR001789">
    <property type="entry name" value="Sig_transdc_resp-reg_receiver"/>
</dbReference>
<evidence type="ECO:0000256" key="1">
    <source>
        <dbReference type="ARBA" id="ARBA00022553"/>
    </source>
</evidence>
<dbReference type="RefSeq" id="WP_272750954.1">
    <property type="nucleotide sequence ID" value="NZ_JAQQLF010000005.1"/>
</dbReference>
<dbReference type="InterPro" id="IPR016032">
    <property type="entry name" value="Sig_transdc_resp-reg_C-effctor"/>
</dbReference>
<reference evidence="6 7" key="1">
    <citation type="submission" date="2023-01" db="EMBL/GenBank/DDBJ databases">
        <title>Novel species of the genus Vogesella isolated from rivers.</title>
        <authorList>
            <person name="Lu H."/>
        </authorList>
    </citation>
    <scope>NUCLEOTIDE SEQUENCE [LARGE SCALE GENOMIC DNA]</scope>
    <source>
        <strain evidence="6 7">DC21W</strain>
    </source>
</reference>
<dbReference type="Pfam" id="PF00072">
    <property type="entry name" value="Response_reg"/>
    <property type="match status" value="1"/>
</dbReference>
<evidence type="ECO:0000259" key="4">
    <source>
        <dbReference type="PROSITE" id="PS50043"/>
    </source>
</evidence>
<dbReference type="PANTHER" id="PTHR43214">
    <property type="entry name" value="TWO-COMPONENT RESPONSE REGULATOR"/>
    <property type="match status" value="1"/>
</dbReference>
<proteinExistence type="predicted"/>
<gene>
    <name evidence="6" type="ORF">PQU95_04910</name>
</gene>
<evidence type="ECO:0000259" key="5">
    <source>
        <dbReference type="PROSITE" id="PS50110"/>
    </source>
</evidence>
<feature type="domain" description="Response regulatory" evidence="5">
    <location>
        <begin position="8"/>
        <end position="122"/>
    </location>
</feature>
<keyword evidence="2" id="KW-0238">DNA-binding</keyword>
<dbReference type="SMART" id="SM00421">
    <property type="entry name" value="HTH_LUXR"/>
    <property type="match status" value="1"/>
</dbReference>
<dbReference type="SUPFAM" id="SSF52172">
    <property type="entry name" value="CheY-like"/>
    <property type="match status" value="1"/>
</dbReference>
<sequence>MSGLMLQHALLVDDHPIVRLGLAALLGSHCPGVRIAEAGSLTEARAALAATPPQLTLLDINLGRGNGLQLLPELLAAGSRVLVLSIRDEASIIEQALAAGADGYLIKDAAGKELAQALAALALGQRYLAPNVAIRLAGRQGLQAPQGVDSLSARELEVFLLVAQGLGKGEMAARLGISANTVETHRQKLKQKLGADSQHALLKLALAHTGRALHTRD</sequence>
<organism evidence="6 7">
    <name type="scientific">Vogesella aquatica</name>
    <dbReference type="NCBI Taxonomy" id="2984206"/>
    <lineage>
        <taxon>Bacteria</taxon>
        <taxon>Pseudomonadati</taxon>
        <taxon>Pseudomonadota</taxon>
        <taxon>Betaproteobacteria</taxon>
        <taxon>Neisseriales</taxon>
        <taxon>Chromobacteriaceae</taxon>
        <taxon>Vogesella</taxon>
    </lineage>
</organism>
<dbReference type="PRINTS" id="PR00038">
    <property type="entry name" value="HTHLUXR"/>
</dbReference>
<comment type="caution">
    <text evidence="6">The sequence shown here is derived from an EMBL/GenBank/DDBJ whole genome shotgun (WGS) entry which is preliminary data.</text>
</comment>
<dbReference type="InterPro" id="IPR058245">
    <property type="entry name" value="NreC/VraR/RcsB-like_REC"/>
</dbReference>
<evidence type="ECO:0000313" key="7">
    <source>
        <dbReference type="Proteomes" id="UP001219956"/>
    </source>
</evidence>
<evidence type="ECO:0000256" key="3">
    <source>
        <dbReference type="PROSITE-ProRule" id="PRU00169"/>
    </source>
</evidence>
<dbReference type="Proteomes" id="UP001219956">
    <property type="component" value="Unassembled WGS sequence"/>
</dbReference>
<keyword evidence="1 3" id="KW-0597">Phosphoprotein</keyword>
<accession>A0ABT5IVE8</accession>
<name>A0ABT5IVE8_9NEIS</name>
<dbReference type="SUPFAM" id="SSF46894">
    <property type="entry name" value="C-terminal effector domain of the bipartite response regulators"/>
    <property type="match status" value="1"/>
</dbReference>
<dbReference type="CDD" id="cd17535">
    <property type="entry name" value="REC_NarL-like"/>
    <property type="match status" value="1"/>
</dbReference>
<dbReference type="InterPro" id="IPR011006">
    <property type="entry name" value="CheY-like_superfamily"/>
</dbReference>
<evidence type="ECO:0000313" key="6">
    <source>
        <dbReference type="EMBL" id="MDC7716558.1"/>
    </source>
</evidence>
<dbReference type="PROSITE" id="PS50110">
    <property type="entry name" value="RESPONSE_REGULATORY"/>
    <property type="match status" value="1"/>
</dbReference>